<name>M7C943_CHEMY</name>
<dbReference type="AlphaFoldDB" id="M7C943"/>
<sequence>MFITLEPILPNPPKVGSQIMKPEKEPLKKQASSTDITIASLRGGLTTRTGELSLVDVERLHQSAKPAQLKLCSCMNAAFQV</sequence>
<reference evidence="2" key="1">
    <citation type="journal article" date="2013" name="Nat. Genet.">
        <title>The draft genomes of soft-shell turtle and green sea turtle yield insights into the development and evolution of the turtle-specific body plan.</title>
        <authorList>
            <person name="Wang Z."/>
            <person name="Pascual-Anaya J."/>
            <person name="Zadissa A."/>
            <person name="Li W."/>
            <person name="Niimura Y."/>
            <person name="Huang Z."/>
            <person name="Li C."/>
            <person name="White S."/>
            <person name="Xiong Z."/>
            <person name="Fang D."/>
            <person name="Wang B."/>
            <person name="Ming Y."/>
            <person name="Chen Y."/>
            <person name="Zheng Y."/>
            <person name="Kuraku S."/>
            <person name="Pignatelli M."/>
            <person name="Herrero J."/>
            <person name="Beal K."/>
            <person name="Nozawa M."/>
            <person name="Li Q."/>
            <person name="Wang J."/>
            <person name="Zhang H."/>
            <person name="Yu L."/>
            <person name="Shigenobu S."/>
            <person name="Wang J."/>
            <person name="Liu J."/>
            <person name="Flicek P."/>
            <person name="Searle S."/>
            <person name="Wang J."/>
            <person name="Kuratani S."/>
            <person name="Yin Y."/>
            <person name="Aken B."/>
            <person name="Zhang G."/>
            <person name="Irie N."/>
        </authorList>
    </citation>
    <scope>NUCLEOTIDE SEQUENCE [LARGE SCALE GENOMIC DNA]</scope>
</reference>
<evidence type="ECO:0000313" key="2">
    <source>
        <dbReference type="Proteomes" id="UP000031443"/>
    </source>
</evidence>
<proteinExistence type="predicted"/>
<accession>M7C943</accession>
<organism evidence="1 2">
    <name type="scientific">Chelonia mydas</name>
    <name type="common">Green sea-turtle</name>
    <name type="synonym">Chelonia agassizi</name>
    <dbReference type="NCBI Taxonomy" id="8469"/>
    <lineage>
        <taxon>Eukaryota</taxon>
        <taxon>Metazoa</taxon>
        <taxon>Chordata</taxon>
        <taxon>Craniata</taxon>
        <taxon>Vertebrata</taxon>
        <taxon>Euteleostomi</taxon>
        <taxon>Archelosauria</taxon>
        <taxon>Testudinata</taxon>
        <taxon>Testudines</taxon>
        <taxon>Cryptodira</taxon>
        <taxon>Durocryptodira</taxon>
        <taxon>Americhelydia</taxon>
        <taxon>Chelonioidea</taxon>
        <taxon>Cheloniidae</taxon>
        <taxon>Chelonia</taxon>
    </lineage>
</organism>
<dbReference type="EMBL" id="KB498625">
    <property type="protein sequence ID" value="EMP41138.1"/>
    <property type="molecule type" value="Genomic_DNA"/>
</dbReference>
<protein>
    <submittedName>
        <fullName evidence="1">Uncharacterized protein</fullName>
    </submittedName>
</protein>
<keyword evidence="2" id="KW-1185">Reference proteome</keyword>
<gene>
    <name evidence="1" type="ORF">UY3_01643</name>
</gene>
<evidence type="ECO:0000313" key="1">
    <source>
        <dbReference type="EMBL" id="EMP41138.1"/>
    </source>
</evidence>
<dbReference type="Proteomes" id="UP000031443">
    <property type="component" value="Unassembled WGS sequence"/>
</dbReference>